<evidence type="ECO:0000313" key="20">
    <source>
        <dbReference type="Proteomes" id="UP000297475"/>
    </source>
</evidence>
<feature type="compositionally biased region" description="Basic and acidic residues" evidence="17">
    <location>
        <begin position="658"/>
        <end position="674"/>
    </location>
</feature>
<name>A0A4Z0WFQ6_9GAMM</name>
<accession>A0A4Z0WFQ6</accession>
<comment type="function">
    <text evidence="15">Acts as a processive, ATP-dependent zinc metallopeptidase for both cytoplasmic and membrane proteins. Plays a role in the quality control of integral membrane proteins.</text>
</comment>
<keyword evidence="8 15" id="KW-0378">Hydrolase</keyword>
<comment type="subcellular location">
    <subcellularLocation>
        <location evidence="15">Cell membrane</location>
        <topology evidence="15">Multi-pass membrane protein</topology>
        <orientation evidence="15">Cytoplasmic side</orientation>
    </subcellularLocation>
    <subcellularLocation>
        <location evidence="1">Membrane</location>
    </subcellularLocation>
</comment>
<keyword evidence="20" id="KW-1185">Reference proteome</keyword>
<evidence type="ECO:0000256" key="1">
    <source>
        <dbReference type="ARBA" id="ARBA00004370"/>
    </source>
</evidence>
<dbReference type="OrthoDB" id="9809379at2"/>
<dbReference type="InterPro" id="IPR003593">
    <property type="entry name" value="AAA+_ATPase"/>
</dbReference>
<reference evidence="19 20" key="1">
    <citation type="submission" date="2019-04" db="EMBL/GenBank/DDBJ databases">
        <title>Natronospirillum operosus gen. nov., sp. nov., a haloalkaliphilic satellite isolated from decaying biomass of laboratory culture of cyanobacterium Geitlerinema sp. and proposal of Natronospirillaceae fam. nov. and Saccharospirillaceae fam. nov.</title>
        <authorList>
            <person name="Kevbrin V."/>
            <person name="Boltyanskaya Y."/>
            <person name="Koziaeva V."/>
            <person name="Grouzdev D.S."/>
            <person name="Park M."/>
            <person name="Cho J."/>
        </authorList>
    </citation>
    <scope>NUCLEOTIDE SEQUENCE [LARGE SCALE GENOMIC DNA]</scope>
    <source>
        <strain evidence="19 20">G-116</strain>
    </source>
</reference>
<feature type="compositionally biased region" description="Basic and acidic residues" evidence="17">
    <location>
        <begin position="591"/>
        <end position="603"/>
    </location>
</feature>
<proteinExistence type="inferred from homology"/>
<dbReference type="HAMAP" id="MF_01458">
    <property type="entry name" value="FtsH"/>
    <property type="match status" value="1"/>
</dbReference>
<feature type="compositionally biased region" description="Basic and acidic residues" evidence="17">
    <location>
        <begin position="610"/>
        <end position="620"/>
    </location>
</feature>
<evidence type="ECO:0000256" key="16">
    <source>
        <dbReference type="RuleBase" id="RU003651"/>
    </source>
</evidence>
<gene>
    <name evidence="19" type="primary">hflB</name>
    <name evidence="15" type="synonym">ftsH</name>
    <name evidence="19" type="ORF">E4656_08105</name>
</gene>
<dbReference type="PANTHER" id="PTHR23076:SF97">
    <property type="entry name" value="ATP-DEPENDENT ZINC METALLOPROTEASE YME1L1"/>
    <property type="match status" value="1"/>
</dbReference>
<dbReference type="GO" id="GO:0006508">
    <property type="term" value="P:proteolysis"/>
    <property type="evidence" value="ECO:0007669"/>
    <property type="project" value="UniProtKB-KW"/>
</dbReference>
<dbReference type="Proteomes" id="UP000297475">
    <property type="component" value="Unassembled WGS sequence"/>
</dbReference>
<comment type="similarity">
    <text evidence="16">Belongs to the AAA ATPase family.</text>
</comment>
<dbReference type="InterPro" id="IPR027417">
    <property type="entry name" value="P-loop_NTPase"/>
</dbReference>
<keyword evidence="11 15" id="KW-1133">Transmembrane helix</keyword>
<evidence type="ECO:0000256" key="4">
    <source>
        <dbReference type="ARBA" id="ARBA00022670"/>
    </source>
</evidence>
<feature type="binding site" evidence="15">
    <location>
        <position position="421"/>
    </location>
    <ligand>
        <name>Zn(2+)</name>
        <dbReference type="ChEBI" id="CHEBI:29105"/>
        <note>catalytic</note>
    </ligand>
</feature>
<evidence type="ECO:0000256" key="8">
    <source>
        <dbReference type="ARBA" id="ARBA00022801"/>
    </source>
</evidence>
<dbReference type="Pfam" id="PF00004">
    <property type="entry name" value="AAA"/>
    <property type="match status" value="1"/>
</dbReference>
<organism evidence="19 20">
    <name type="scientific">Natronospirillum operosum</name>
    <dbReference type="NCBI Taxonomy" id="2759953"/>
    <lineage>
        <taxon>Bacteria</taxon>
        <taxon>Pseudomonadati</taxon>
        <taxon>Pseudomonadota</taxon>
        <taxon>Gammaproteobacteria</taxon>
        <taxon>Oceanospirillales</taxon>
        <taxon>Natronospirillaceae</taxon>
        <taxon>Natronospirillum</taxon>
    </lineage>
</organism>
<evidence type="ECO:0000256" key="6">
    <source>
        <dbReference type="ARBA" id="ARBA00022723"/>
    </source>
</evidence>
<dbReference type="InterPro" id="IPR011546">
    <property type="entry name" value="Pept_M41_FtsH_extracell"/>
</dbReference>
<dbReference type="InterPro" id="IPR000642">
    <property type="entry name" value="Peptidase_M41"/>
</dbReference>
<feature type="domain" description="AAA+ ATPase" evidence="18">
    <location>
        <begin position="187"/>
        <end position="326"/>
    </location>
</feature>
<comment type="similarity">
    <text evidence="2 15">In the C-terminal section; belongs to the peptidase M41 family.</text>
</comment>
<feature type="binding site" evidence="15">
    <location>
        <begin position="195"/>
        <end position="202"/>
    </location>
    <ligand>
        <name>ATP</name>
        <dbReference type="ChEBI" id="CHEBI:30616"/>
    </ligand>
</feature>
<dbReference type="GO" id="GO:0005886">
    <property type="term" value="C:plasma membrane"/>
    <property type="evidence" value="ECO:0007669"/>
    <property type="project" value="UniProtKB-SubCell"/>
</dbReference>
<dbReference type="SUPFAM" id="SSF52540">
    <property type="entry name" value="P-loop containing nucleoside triphosphate hydrolases"/>
    <property type="match status" value="1"/>
</dbReference>
<evidence type="ECO:0000256" key="9">
    <source>
        <dbReference type="ARBA" id="ARBA00022833"/>
    </source>
</evidence>
<dbReference type="InterPro" id="IPR003960">
    <property type="entry name" value="ATPase_AAA_CS"/>
</dbReference>
<evidence type="ECO:0000256" key="11">
    <source>
        <dbReference type="ARBA" id="ARBA00022989"/>
    </source>
</evidence>
<dbReference type="SUPFAM" id="SSF140990">
    <property type="entry name" value="FtsH protease domain-like"/>
    <property type="match status" value="1"/>
</dbReference>
<comment type="caution">
    <text evidence="15">Lacks conserved residue(s) required for the propagation of feature annotation.</text>
</comment>
<evidence type="ECO:0000256" key="12">
    <source>
        <dbReference type="ARBA" id="ARBA00023049"/>
    </source>
</evidence>
<comment type="cofactor">
    <cofactor evidence="15">
        <name>Zn(2+)</name>
        <dbReference type="ChEBI" id="CHEBI:29105"/>
    </cofactor>
    <text evidence="15">Binds 1 zinc ion per subunit.</text>
</comment>
<feature type="binding site" evidence="15">
    <location>
        <position position="495"/>
    </location>
    <ligand>
        <name>Zn(2+)</name>
        <dbReference type="ChEBI" id="CHEBI:29105"/>
        <note>catalytic</note>
    </ligand>
</feature>
<evidence type="ECO:0000313" key="19">
    <source>
        <dbReference type="EMBL" id="TGG94126.1"/>
    </source>
</evidence>
<keyword evidence="4 15" id="KW-0645">Protease</keyword>
<dbReference type="PANTHER" id="PTHR23076">
    <property type="entry name" value="METALLOPROTEASE M41 FTSH"/>
    <property type="match status" value="1"/>
</dbReference>
<dbReference type="GO" id="GO:0030163">
    <property type="term" value="P:protein catabolic process"/>
    <property type="evidence" value="ECO:0007669"/>
    <property type="project" value="UniProtKB-UniRule"/>
</dbReference>
<dbReference type="Gene3D" id="1.10.8.60">
    <property type="match status" value="1"/>
</dbReference>
<dbReference type="GO" id="GO:0008270">
    <property type="term" value="F:zinc ion binding"/>
    <property type="evidence" value="ECO:0007669"/>
    <property type="project" value="UniProtKB-UniRule"/>
</dbReference>
<comment type="subunit">
    <text evidence="15">Homohexamer.</text>
</comment>
<keyword evidence="12 15" id="KW-0482">Metalloprotease</keyword>
<dbReference type="GO" id="GO:0005524">
    <property type="term" value="F:ATP binding"/>
    <property type="evidence" value="ECO:0007669"/>
    <property type="project" value="UniProtKB-UniRule"/>
</dbReference>
<evidence type="ECO:0000256" key="3">
    <source>
        <dbReference type="ARBA" id="ARBA00022475"/>
    </source>
</evidence>
<evidence type="ECO:0000256" key="10">
    <source>
        <dbReference type="ARBA" id="ARBA00022840"/>
    </source>
</evidence>
<evidence type="ECO:0000256" key="13">
    <source>
        <dbReference type="ARBA" id="ARBA00023136"/>
    </source>
</evidence>
<evidence type="ECO:0000256" key="7">
    <source>
        <dbReference type="ARBA" id="ARBA00022741"/>
    </source>
</evidence>
<evidence type="ECO:0000259" key="18">
    <source>
        <dbReference type="SMART" id="SM00382"/>
    </source>
</evidence>
<dbReference type="PROSITE" id="PS00674">
    <property type="entry name" value="AAA"/>
    <property type="match status" value="1"/>
</dbReference>
<keyword evidence="7 15" id="KW-0547">Nucleotide-binding</keyword>
<dbReference type="CDD" id="cd19501">
    <property type="entry name" value="RecA-like_FtsH"/>
    <property type="match status" value="1"/>
</dbReference>
<feature type="region of interest" description="Disordered" evidence="17">
    <location>
        <begin position="589"/>
        <end position="674"/>
    </location>
</feature>
<evidence type="ECO:0000256" key="2">
    <source>
        <dbReference type="ARBA" id="ARBA00010044"/>
    </source>
</evidence>
<dbReference type="InterPro" id="IPR041569">
    <property type="entry name" value="AAA_lid_3"/>
</dbReference>
<keyword evidence="6 15" id="KW-0479">Metal-binding</keyword>
<dbReference type="Gene3D" id="1.20.58.760">
    <property type="entry name" value="Peptidase M41"/>
    <property type="match status" value="1"/>
</dbReference>
<keyword evidence="3 15" id="KW-1003">Cell membrane</keyword>
<dbReference type="GO" id="GO:0004176">
    <property type="term" value="F:ATP-dependent peptidase activity"/>
    <property type="evidence" value="ECO:0007669"/>
    <property type="project" value="InterPro"/>
</dbReference>
<dbReference type="InterPro" id="IPR003959">
    <property type="entry name" value="ATPase_AAA_core"/>
</dbReference>
<dbReference type="Pfam" id="PF17862">
    <property type="entry name" value="AAA_lid_3"/>
    <property type="match status" value="1"/>
</dbReference>
<dbReference type="AlphaFoldDB" id="A0A4Z0WFQ6"/>
<dbReference type="EC" id="3.4.24.-" evidence="15"/>
<evidence type="ECO:0000256" key="17">
    <source>
        <dbReference type="SAM" id="MobiDB-lite"/>
    </source>
</evidence>
<feature type="binding site" evidence="15">
    <location>
        <position position="417"/>
    </location>
    <ligand>
        <name>Zn(2+)</name>
        <dbReference type="ChEBI" id="CHEBI:29105"/>
        <note>catalytic</note>
    </ligand>
</feature>
<dbReference type="FunFam" id="1.20.58.760:FF:000001">
    <property type="entry name" value="ATP-dependent zinc metalloprotease FtsH"/>
    <property type="match status" value="1"/>
</dbReference>
<keyword evidence="5 15" id="KW-0812">Transmembrane</keyword>
<keyword evidence="9 15" id="KW-0862">Zinc</keyword>
<dbReference type="FunFam" id="1.10.8.60:FF:000001">
    <property type="entry name" value="ATP-dependent zinc metalloprotease FtsH"/>
    <property type="match status" value="1"/>
</dbReference>
<protein>
    <recommendedName>
        <fullName evidence="15">ATP-dependent zinc metalloprotease FtsH</fullName>
        <ecNumber evidence="15">3.4.24.-</ecNumber>
    </recommendedName>
</protein>
<dbReference type="SMART" id="SM00382">
    <property type="entry name" value="AAA"/>
    <property type="match status" value="1"/>
</dbReference>
<comment type="similarity">
    <text evidence="14 15">In the central section; belongs to the AAA ATPase family.</text>
</comment>
<dbReference type="EMBL" id="SRMF01000002">
    <property type="protein sequence ID" value="TGG94126.1"/>
    <property type="molecule type" value="Genomic_DNA"/>
</dbReference>
<keyword evidence="13 15" id="KW-0472">Membrane</keyword>
<dbReference type="RefSeq" id="WP_135482693.1">
    <property type="nucleotide sequence ID" value="NZ_SRMF01000002.1"/>
</dbReference>
<evidence type="ECO:0000256" key="15">
    <source>
        <dbReference type="HAMAP-Rule" id="MF_01458"/>
    </source>
</evidence>
<dbReference type="FunFam" id="3.40.50.300:FF:000001">
    <property type="entry name" value="ATP-dependent zinc metalloprotease FtsH"/>
    <property type="match status" value="1"/>
</dbReference>
<dbReference type="Gene3D" id="3.40.50.300">
    <property type="entry name" value="P-loop containing nucleotide triphosphate hydrolases"/>
    <property type="match status" value="1"/>
</dbReference>
<sequence>MARNLILWIVIAVVLLTVFNNFPSEPAGQQLSYSQFMQQVERDQIRRVTISGTDIEGVRADGSRFTTTSPYMILGQDVVDRLMDAGVEVEARAPEQQSVWTQLLIASFPILIIILVFLFFMRQMQGGAGGKGGPMSFGKSKAKLLSEDQVKTTFSDVAGVEEAKDDVAELVSFLRDPGKYQRLGGTIPRGVLMVGPPGTGKTLLAKAIAGEAKVPFFSISGSDFVEMFVGVGASRVRDMFEQAKKQAPCIVFIDEIDAVGRSRGVGIGGGNDEREQTLNQLLVEMDGFEANDGIIIIAATNRPDVLDPALLRPGRFDRQVTVGLPDIRGREQILKVHMRKVPLADNVEPKIIARGTPGFSGADLQNLVNEAALFAARSNKRVVSMEEFDRAKDKIMMGAERKSMVMSDKERTNTAYHESGHAIIGRLVPSHDPVYKVSIIPRGRALGVTMFLPEEDRYSLTKEGLESQICSLYGGRLAEELINGADQVTTGASNDIERATKLARNMVTKWGLSEKLGPLMYEEEQPDYYQQGTKMSPETQRAVDAEVREICDRCYARAKQLLEENRDKLELMKDALLEYETIDSAQIDAIMEGRKPGPPRDWDESAAAKAKADRERALRQEDDDDEPIGRQDPPSEEPDATDLSSEGEDPGQDDSDVAGDHGPRPEDGGEPRRD</sequence>
<dbReference type="NCBIfam" id="TIGR01241">
    <property type="entry name" value="FtsH_fam"/>
    <property type="match status" value="1"/>
</dbReference>
<dbReference type="Pfam" id="PF01434">
    <property type="entry name" value="Peptidase_M41"/>
    <property type="match status" value="1"/>
</dbReference>
<feature type="compositionally biased region" description="Acidic residues" evidence="17">
    <location>
        <begin position="634"/>
        <end position="657"/>
    </location>
</feature>
<dbReference type="GO" id="GO:0004222">
    <property type="term" value="F:metalloendopeptidase activity"/>
    <property type="evidence" value="ECO:0007669"/>
    <property type="project" value="InterPro"/>
</dbReference>
<feature type="active site" evidence="15">
    <location>
        <position position="418"/>
    </location>
</feature>
<dbReference type="Pfam" id="PF06480">
    <property type="entry name" value="FtsH_ext"/>
    <property type="match status" value="1"/>
</dbReference>
<keyword evidence="10 15" id="KW-0067">ATP-binding</keyword>
<dbReference type="InterPro" id="IPR037219">
    <property type="entry name" value="Peptidase_M41-like"/>
</dbReference>
<feature type="transmembrane region" description="Helical" evidence="15">
    <location>
        <begin position="99"/>
        <end position="121"/>
    </location>
</feature>
<dbReference type="InterPro" id="IPR005936">
    <property type="entry name" value="FtsH"/>
</dbReference>
<evidence type="ECO:0000256" key="5">
    <source>
        <dbReference type="ARBA" id="ARBA00022692"/>
    </source>
</evidence>
<dbReference type="Gene3D" id="3.30.720.210">
    <property type="match status" value="1"/>
</dbReference>
<dbReference type="GO" id="GO:0016887">
    <property type="term" value="F:ATP hydrolysis activity"/>
    <property type="evidence" value="ECO:0007669"/>
    <property type="project" value="UniProtKB-UniRule"/>
</dbReference>
<evidence type="ECO:0000256" key="14">
    <source>
        <dbReference type="ARBA" id="ARBA00061570"/>
    </source>
</evidence>
<comment type="caution">
    <text evidence="19">The sequence shown here is derived from an EMBL/GenBank/DDBJ whole genome shotgun (WGS) entry which is preliminary data.</text>
</comment>